<dbReference type="EMBL" id="BAABBV010000001">
    <property type="protein sequence ID" value="GAA4160957.1"/>
    <property type="molecule type" value="Genomic_DNA"/>
</dbReference>
<sequence length="73" mass="8238">MPDPVDRRAKRIVLTAQGVDHRRRVRLAESDLEAAWRAELGSKEWAALQVLLERLASIAGTFPESRTALRSRS</sequence>
<gene>
    <name evidence="1" type="ORF">GCM10022286_17790</name>
</gene>
<evidence type="ECO:0008006" key="3">
    <source>
        <dbReference type="Google" id="ProtNLM"/>
    </source>
</evidence>
<keyword evidence="2" id="KW-1185">Reference proteome</keyword>
<accession>A0ABP7ZJZ5</accession>
<evidence type="ECO:0000313" key="2">
    <source>
        <dbReference type="Proteomes" id="UP001415169"/>
    </source>
</evidence>
<protein>
    <recommendedName>
        <fullName evidence="3">MarR family transcriptional regulator</fullName>
    </recommendedName>
</protein>
<name>A0ABP7ZJZ5_9MICO</name>
<dbReference type="InterPro" id="IPR036388">
    <property type="entry name" value="WH-like_DNA-bd_sf"/>
</dbReference>
<reference evidence="1" key="1">
    <citation type="journal article" date="2014" name="Int. J. Syst. Evol. Microbiol.">
        <title>Complete genome of a new Firmicutes species belonging to the dominant human colonic microbiota ('Ruminococcus bicirculans') reveals two chromosomes and a selective capacity to utilize plant glucans.</title>
        <authorList>
            <consortium name="NISC Comparative Sequencing Program"/>
            <person name="Wegmann U."/>
            <person name="Louis P."/>
            <person name="Goesmann A."/>
            <person name="Henrissat B."/>
            <person name="Duncan S.H."/>
            <person name="Flint H.J."/>
        </authorList>
    </citation>
    <scope>NUCLEOTIDE SEQUENCE</scope>
    <source>
        <strain evidence="1">JCM 17590</strain>
    </source>
</reference>
<dbReference type="SUPFAM" id="SSF46785">
    <property type="entry name" value="Winged helix' DNA-binding domain"/>
    <property type="match status" value="1"/>
</dbReference>
<evidence type="ECO:0000313" key="1">
    <source>
        <dbReference type="EMBL" id="GAA4160957.1"/>
    </source>
</evidence>
<proteinExistence type="predicted"/>
<organism evidence="1 2">
    <name type="scientific">Gryllotalpicola daejeonensis</name>
    <dbReference type="NCBI Taxonomy" id="993087"/>
    <lineage>
        <taxon>Bacteria</taxon>
        <taxon>Bacillati</taxon>
        <taxon>Actinomycetota</taxon>
        <taxon>Actinomycetes</taxon>
        <taxon>Micrococcales</taxon>
        <taxon>Microbacteriaceae</taxon>
        <taxon>Gryllotalpicola</taxon>
    </lineage>
</organism>
<dbReference type="Gene3D" id="1.10.10.10">
    <property type="entry name" value="Winged helix-like DNA-binding domain superfamily/Winged helix DNA-binding domain"/>
    <property type="match status" value="1"/>
</dbReference>
<comment type="caution">
    <text evidence="1">The sequence shown here is derived from an EMBL/GenBank/DDBJ whole genome shotgun (WGS) entry which is preliminary data.</text>
</comment>
<reference evidence="1" key="2">
    <citation type="submission" date="2023-12" db="EMBL/GenBank/DDBJ databases">
        <authorList>
            <person name="Sun Q."/>
            <person name="Inoue M."/>
        </authorList>
    </citation>
    <scope>NUCLEOTIDE SEQUENCE</scope>
    <source>
        <strain evidence="1">JCM 17590</strain>
    </source>
</reference>
<dbReference type="Proteomes" id="UP001415169">
    <property type="component" value="Unassembled WGS sequence"/>
</dbReference>
<dbReference type="InterPro" id="IPR036390">
    <property type="entry name" value="WH_DNA-bd_sf"/>
</dbReference>